<accession>A0A6L2MXE0</accession>
<organism evidence="2">
    <name type="scientific">Tanacetum cinerariifolium</name>
    <name type="common">Dalmatian daisy</name>
    <name type="synonym">Chrysanthemum cinerariifolium</name>
    <dbReference type="NCBI Taxonomy" id="118510"/>
    <lineage>
        <taxon>Eukaryota</taxon>
        <taxon>Viridiplantae</taxon>
        <taxon>Streptophyta</taxon>
        <taxon>Embryophyta</taxon>
        <taxon>Tracheophyta</taxon>
        <taxon>Spermatophyta</taxon>
        <taxon>Magnoliopsida</taxon>
        <taxon>eudicotyledons</taxon>
        <taxon>Gunneridae</taxon>
        <taxon>Pentapetalae</taxon>
        <taxon>asterids</taxon>
        <taxon>campanulids</taxon>
        <taxon>Asterales</taxon>
        <taxon>Asteraceae</taxon>
        <taxon>Asteroideae</taxon>
        <taxon>Anthemideae</taxon>
        <taxon>Anthemidinae</taxon>
        <taxon>Tanacetum</taxon>
    </lineage>
</organism>
<sequence length="113" mass="13065">MAYVEPQLPKVQRGLKRTARLGRSKKNDMDVMKRAKATYQDENKSILFVQYDTWEILRAHSKWDAHEPVDLIEGDVLGLGNEDLFGEDARPRPPASTNQNVPPKNQILYYDEH</sequence>
<name>A0A6L2MXE0_TANCI</name>
<evidence type="ECO:0000313" key="2">
    <source>
        <dbReference type="EMBL" id="GEU78079.1"/>
    </source>
</evidence>
<comment type="caution">
    <text evidence="2">The sequence shown here is derived from an EMBL/GenBank/DDBJ whole genome shotgun (WGS) entry which is preliminary data.</text>
</comment>
<protein>
    <submittedName>
        <fullName evidence="2">Uncharacterized protein</fullName>
    </submittedName>
</protein>
<proteinExistence type="predicted"/>
<dbReference type="EMBL" id="BKCJ010007600">
    <property type="protein sequence ID" value="GEU78079.1"/>
    <property type="molecule type" value="Genomic_DNA"/>
</dbReference>
<reference evidence="2" key="1">
    <citation type="journal article" date="2019" name="Sci. Rep.">
        <title>Draft genome of Tanacetum cinerariifolium, the natural source of mosquito coil.</title>
        <authorList>
            <person name="Yamashiro T."/>
            <person name="Shiraishi A."/>
            <person name="Satake H."/>
            <person name="Nakayama K."/>
        </authorList>
    </citation>
    <scope>NUCLEOTIDE SEQUENCE</scope>
</reference>
<evidence type="ECO:0000256" key="1">
    <source>
        <dbReference type="SAM" id="MobiDB-lite"/>
    </source>
</evidence>
<dbReference type="AlphaFoldDB" id="A0A6L2MXE0"/>
<gene>
    <name evidence="2" type="ORF">Tci_050057</name>
</gene>
<feature type="region of interest" description="Disordered" evidence="1">
    <location>
        <begin position="83"/>
        <end position="113"/>
    </location>
</feature>